<reference evidence="10 11" key="1">
    <citation type="submission" date="2022-05" db="EMBL/GenBank/DDBJ databases">
        <authorList>
            <consortium name="Genoscope - CEA"/>
            <person name="William W."/>
        </authorList>
    </citation>
    <scope>NUCLEOTIDE SEQUENCE [LARGE SCALE GENOMIC DNA]</scope>
</reference>
<evidence type="ECO:0000259" key="9">
    <source>
        <dbReference type="PROSITE" id="PS50071"/>
    </source>
</evidence>
<evidence type="ECO:0000256" key="5">
    <source>
        <dbReference type="ARBA" id="ARBA00023242"/>
    </source>
</evidence>
<name>A0AAU9WUJ4_9CNID</name>
<dbReference type="InterPro" id="IPR020479">
    <property type="entry name" value="HD_metazoa"/>
</dbReference>
<dbReference type="InterPro" id="IPR001356">
    <property type="entry name" value="HD"/>
</dbReference>
<keyword evidence="4 6" id="KW-0371">Homeobox</keyword>
<dbReference type="Pfam" id="PF00046">
    <property type="entry name" value="Homeodomain"/>
    <property type="match status" value="1"/>
</dbReference>
<comment type="caution">
    <text evidence="10">The sequence shown here is derived from an EMBL/GenBank/DDBJ whole genome shotgun (WGS) entry which is preliminary data.</text>
</comment>
<evidence type="ECO:0000256" key="6">
    <source>
        <dbReference type="PROSITE-ProRule" id="PRU00108"/>
    </source>
</evidence>
<dbReference type="FunFam" id="1.10.10.60:FF:000417">
    <property type="entry name" value="Even-skipped homeobox 1"/>
    <property type="match status" value="1"/>
</dbReference>
<feature type="region of interest" description="Disordered" evidence="8">
    <location>
        <begin position="94"/>
        <end position="117"/>
    </location>
</feature>
<dbReference type="GO" id="GO:0048663">
    <property type="term" value="P:neuron fate commitment"/>
    <property type="evidence" value="ECO:0007669"/>
    <property type="project" value="UniProtKB-ARBA"/>
</dbReference>
<dbReference type="PRINTS" id="PR00031">
    <property type="entry name" value="HTHREPRESSR"/>
</dbReference>
<dbReference type="SMART" id="SM00389">
    <property type="entry name" value="HOX"/>
    <property type="match status" value="1"/>
</dbReference>
<keyword evidence="5 6" id="KW-0539">Nucleus</keyword>
<dbReference type="PROSITE" id="PS00027">
    <property type="entry name" value="HOMEOBOX_1"/>
    <property type="match status" value="1"/>
</dbReference>
<feature type="region of interest" description="Disordered" evidence="8">
    <location>
        <begin position="1"/>
        <end position="42"/>
    </location>
</feature>
<keyword evidence="3 6" id="KW-0238">DNA-binding</keyword>
<evidence type="ECO:0000313" key="10">
    <source>
        <dbReference type="EMBL" id="CAH3126636.1"/>
    </source>
</evidence>
<evidence type="ECO:0000256" key="3">
    <source>
        <dbReference type="ARBA" id="ARBA00023125"/>
    </source>
</evidence>
<organism evidence="10 11">
    <name type="scientific">Pocillopora meandrina</name>
    <dbReference type="NCBI Taxonomy" id="46732"/>
    <lineage>
        <taxon>Eukaryota</taxon>
        <taxon>Metazoa</taxon>
        <taxon>Cnidaria</taxon>
        <taxon>Anthozoa</taxon>
        <taxon>Hexacorallia</taxon>
        <taxon>Scleractinia</taxon>
        <taxon>Astrocoeniina</taxon>
        <taxon>Pocilloporidae</taxon>
        <taxon>Pocillopora</taxon>
    </lineage>
</organism>
<feature type="compositionally biased region" description="Basic residues" evidence="8">
    <location>
        <begin position="100"/>
        <end position="114"/>
    </location>
</feature>
<accession>A0AAU9WUJ4</accession>
<dbReference type="PRINTS" id="PR00024">
    <property type="entry name" value="HOMEOBOX"/>
</dbReference>
<dbReference type="GO" id="GO:0005634">
    <property type="term" value="C:nucleus"/>
    <property type="evidence" value="ECO:0007669"/>
    <property type="project" value="UniProtKB-SubCell"/>
</dbReference>
<dbReference type="AlphaFoldDB" id="A0AAU9WUJ4"/>
<dbReference type="Gene3D" id="1.10.10.60">
    <property type="entry name" value="Homeodomain-like"/>
    <property type="match status" value="1"/>
</dbReference>
<evidence type="ECO:0000256" key="7">
    <source>
        <dbReference type="RuleBase" id="RU000682"/>
    </source>
</evidence>
<evidence type="ECO:0000256" key="8">
    <source>
        <dbReference type="SAM" id="MobiDB-lite"/>
    </source>
</evidence>
<feature type="compositionally biased region" description="Basic and acidic residues" evidence="8">
    <location>
        <begin position="16"/>
        <end position="33"/>
    </location>
</feature>
<dbReference type="InterPro" id="IPR017970">
    <property type="entry name" value="Homeobox_CS"/>
</dbReference>
<dbReference type="GO" id="GO:0000981">
    <property type="term" value="F:DNA-binding transcription factor activity, RNA polymerase II-specific"/>
    <property type="evidence" value="ECO:0007669"/>
    <property type="project" value="InterPro"/>
</dbReference>
<evidence type="ECO:0000313" key="11">
    <source>
        <dbReference type="Proteomes" id="UP001159428"/>
    </source>
</evidence>
<keyword evidence="11" id="KW-1185">Reference proteome</keyword>
<dbReference type="SUPFAM" id="SSF46689">
    <property type="entry name" value="Homeodomain-like"/>
    <property type="match status" value="1"/>
</dbReference>
<sequence length="219" mass="24960">MQNSSAFSVDSLMGKKTLDSKTNDVEKESERKSAFSVAPPLPKREFHPPSVCNCQPCQQTAVSGFTAMSQAVAEPRFMSLQSMAGTVSVPAPVYLPKATPQRRKRKESKTRRQRTTFTSEQTLKLELEFHQNEYITRSRRFELAACLNLTETQVKIWFQNRRAKDKRLEKAQMDQQLRIASYAAGAGITYPPSYFNYYSSHYYKNNPTQVAGNITQRVV</sequence>
<dbReference type="EMBL" id="CALNXJ010000022">
    <property type="protein sequence ID" value="CAH3126636.1"/>
    <property type="molecule type" value="Genomic_DNA"/>
</dbReference>
<dbReference type="GO" id="GO:0003677">
    <property type="term" value="F:DNA binding"/>
    <property type="evidence" value="ECO:0007669"/>
    <property type="project" value="UniProtKB-UniRule"/>
</dbReference>
<feature type="domain" description="Homeobox" evidence="9">
    <location>
        <begin position="108"/>
        <end position="168"/>
    </location>
</feature>
<dbReference type="InterPro" id="IPR050848">
    <property type="entry name" value="Homeobox_TF"/>
</dbReference>
<proteinExistence type="predicted"/>
<gene>
    <name evidence="10" type="ORF">PMEA_00012560</name>
</gene>
<dbReference type="InterPro" id="IPR000047">
    <property type="entry name" value="HTH_motif"/>
</dbReference>
<evidence type="ECO:0000256" key="4">
    <source>
        <dbReference type="ARBA" id="ARBA00023155"/>
    </source>
</evidence>
<dbReference type="PANTHER" id="PTHR24333:SF8">
    <property type="entry name" value="HOMEOBOX PROTEIN CEH-62"/>
    <property type="match status" value="1"/>
</dbReference>
<comment type="subcellular location">
    <subcellularLocation>
        <location evidence="1 6 7">Nucleus</location>
    </subcellularLocation>
</comment>
<dbReference type="InterPro" id="IPR009057">
    <property type="entry name" value="Homeodomain-like_sf"/>
</dbReference>
<dbReference type="CDD" id="cd00086">
    <property type="entry name" value="homeodomain"/>
    <property type="match status" value="1"/>
</dbReference>
<dbReference type="PANTHER" id="PTHR24333">
    <property type="entry name" value="HOMEO BOX HB9 LIKE A-RELATED"/>
    <property type="match status" value="1"/>
</dbReference>
<feature type="DNA-binding region" description="Homeobox" evidence="6">
    <location>
        <begin position="110"/>
        <end position="169"/>
    </location>
</feature>
<protein>
    <recommendedName>
        <fullName evidence="9">Homeobox domain-containing protein</fullName>
    </recommendedName>
</protein>
<dbReference type="PROSITE" id="PS50071">
    <property type="entry name" value="HOMEOBOX_2"/>
    <property type="match status" value="1"/>
</dbReference>
<evidence type="ECO:0000256" key="1">
    <source>
        <dbReference type="ARBA" id="ARBA00004123"/>
    </source>
</evidence>
<dbReference type="Proteomes" id="UP001159428">
    <property type="component" value="Unassembled WGS sequence"/>
</dbReference>
<evidence type="ECO:0000256" key="2">
    <source>
        <dbReference type="ARBA" id="ARBA00022473"/>
    </source>
</evidence>
<keyword evidence="2" id="KW-0217">Developmental protein</keyword>